<keyword evidence="2" id="KW-1133">Transmembrane helix</keyword>
<dbReference type="RefSeq" id="WP_246192607.1">
    <property type="nucleotide sequence ID" value="NZ_BAAABR010000089.1"/>
</dbReference>
<feature type="transmembrane region" description="Helical" evidence="2">
    <location>
        <begin position="93"/>
        <end position="114"/>
    </location>
</feature>
<dbReference type="AlphaFoldDB" id="A0A561ENH5"/>
<evidence type="ECO:0000313" key="4">
    <source>
        <dbReference type="Proteomes" id="UP000318416"/>
    </source>
</evidence>
<comment type="caution">
    <text evidence="3">The sequence shown here is derived from an EMBL/GenBank/DDBJ whole genome shotgun (WGS) entry which is preliminary data.</text>
</comment>
<dbReference type="Proteomes" id="UP000318416">
    <property type="component" value="Unassembled WGS sequence"/>
</dbReference>
<evidence type="ECO:0000313" key="3">
    <source>
        <dbReference type="EMBL" id="TWE17165.1"/>
    </source>
</evidence>
<reference evidence="3 4" key="1">
    <citation type="submission" date="2019-06" db="EMBL/GenBank/DDBJ databases">
        <title>Sequencing the genomes of 1000 actinobacteria strains.</title>
        <authorList>
            <person name="Klenk H.-P."/>
        </authorList>
    </citation>
    <scope>NUCLEOTIDE SEQUENCE [LARGE SCALE GENOMIC DNA]</scope>
    <source>
        <strain evidence="3 4">DSM 41649</strain>
    </source>
</reference>
<evidence type="ECO:0000256" key="2">
    <source>
        <dbReference type="SAM" id="Phobius"/>
    </source>
</evidence>
<keyword evidence="2" id="KW-0812">Transmembrane</keyword>
<evidence type="ECO:0000256" key="1">
    <source>
        <dbReference type="SAM" id="Coils"/>
    </source>
</evidence>
<protein>
    <submittedName>
        <fullName evidence="3">Uncharacterized protein</fullName>
    </submittedName>
</protein>
<keyword evidence="4" id="KW-1185">Reference proteome</keyword>
<proteinExistence type="predicted"/>
<organism evidence="3 4">
    <name type="scientific">Kitasatospora atroaurantiaca</name>
    <dbReference type="NCBI Taxonomy" id="285545"/>
    <lineage>
        <taxon>Bacteria</taxon>
        <taxon>Bacillati</taxon>
        <taxon>Actinomycetota</taxon>
        <taxon>Actinomycetes</taxon>
        <taxon>Kitasatosporales</taxon>
        <taxon>Streptomycetaceae</taxon>
        <taxon>Kitasatospora</taxon>
    </lineage>
</organism>
<sequence>MADDDLTVGELGRMVGALRTDLQQMIAGINSRLDRVVSTDVYTLQSAHVDQRIADLVREVQVTRSDLKALEDALEAYKLAEAARRERERQARLYQMIVPVLLALLSAAVAIWAATTS</sequence>
<accession>A0A561ENH5</accession>
<name>A0A561ENH5_9ACTN</name>
<feature type="coiled-coil region" evidence="1">
    <location>
        <begin position="53"/>
        <end position="90"/>
    </location>
</feature>
<gene>
    <name evidence="3" type="ORF">FB465_2170</name>
</gene>
<dbReference type="EMBL" id="VIVR01000001">
    <property type="protein sequence ID" value="TWE17165.1"/>
    <property type="molecule type" value="Genomic_DNA"/>
</dbReference>
<keyword evidence="1" id="KW-0175">Coiled coil</keyword>
<keyword evidence="2" id="KW-0472">Membrane</keyword>